<feature type="domain" description="DUF4371" evidence="1">
    <location>
        <begin position="83"/>
        <end position="195"/>
    </location>
</feature>
<keyword evidence="3" id="KW-1185">Reference proteome</keyword>
<dbReference type="InterPro" id="IPR012337">
    <property type="entry name" value="RNaseH-like_sf"/>
</dbReference>
<evidence type="ECO:0000259" key="1">
    <source>
        <dbReference type="Pfam" id="PF14291"/>
    </source>
</evidence>
<dbReference type="InterPro" id="IPR025398">
    <property type="entry name" value="DUF4371"/>
</dbReference>
<dbReference type="PANTHER" id="PTHR11697">
    <property type="entry name" value="GENERAL TRANSCRIPTION FACTOR 2-RELATED ZINC FINGER PROTEIN"/>
    <property type="match status" value="1"/>
</dbReference>
<dbReference type="EMBL" id="CP144746">
    <property type="protein sequence ID" value="WVZ55992.1"/>
    <property type="molecule type" value="Genomic_DNA"/>
</dbReference>
<name>A0AAQ3PPR9_PASNO</name>
<reference evidence="2 3" key="1">
    <citation type="submission" date="2024-02" db="EMBL/GenBank/DDBJ databases">
        <title>High-quality chromosome-scale genome assembly of Pensacola bahiagrass (Paspalum notatum Flugge var. saurae).</title>
        <authorList>
            <person name="Vega J.M."/>
            <person name="Podio M."/>
            <person name="Orjuela J."/>
            <person name="Siena L.A."/>
            <person name="Pessino S.C."/>
            <person name="Combes M.C."/>
            <person name="Mariac C."/>
            <person name="Albertini E."/>
            <person name="Pupilli F."/>
            <person name="Ortiz J.P.A."/>
            <person name="Leblanc O."/>
        </authorList>
    </citation>
    <scope>NUCLEOTIDE SEQUENCE [LARGE SCALE GENOMIC DNA]</scope>
    <source>
        <strain evidence="2">R1</strain>
        <tissue evidence="2">Leaf</tissue>
    </source>
</reference>
<dbReference type="Proteomes" id="UP001341281">
    <property type="component" value="Chromosome 02"/>
</dbReference>
<dbReference type="SUPFAM" id="SSF53098">
    <property type="entry name" value="Ribonuclease H-like"/>
    <property type="match status" value="1"/>
</dbReference>
<gene>
    <name evidence="2" type="ORF">U9M48_006583</name>
</gene>
<evidence type="ECO:0000313" key="2">
    <source>
        <dbReference type="EMBL" id="WVZ55992.1"/>
    </source>
</evidence>
<sequence>MGQPHYIAKSICDVPFFVGTRSPMRRVSSPQSNQFASLHGLLCFQSLLFLRLWCYFPDCDNLFELFMEYIRGRIGYILAVVYITSPYVQKDMCEACAKQTTKAILDDIGDKNFSILVDESRDASIKEQMAVVLRYVNNKEHVIERFLGVEHVPDTTSAALKAALDAMLLGHDLSIHHVRGQGYDGASYMRGEFHGLQRLVLDENPYAFYIHCFAHQLQLVVVSVAKCCSSVTDFFNYTTLIVNTVNASCKRHDQLAQEHHENIVRGLENDEIFSGRGKNQETNLARPGDTLLEVLENICDDGPTSATKTCAADLFKQMKSFEFVLIMHLMIKLLGKTNDLSQCLQKRDTNIVRAVSLIGITSQKVNDLREYGVFEATKQFCVKHHIIVPDMSETTVARGSFEGSWRPAIGSTSTPGLATIDEEDDIPN</sequence>
<dbReference type="PANTHER" id="PTHR11697:SF230">
    <property type="entry name" value="ZINC FINGER, MYM DOMAIN CONTAINING 1"/>
    <property type="match status" value="1"/>
</dbReference>
<accession>A0AAQ3PPR9</accession>
<dbReference type="InterPro" id="IPR055298">
    <property type="entry name" value="AtLOH3-like"/>
</dbReference>
<proteinExistence type="predicted"/>
<organism evidence="2 3">
    <name type="scientific">Paspalum notatum var. saurae</name>
    <dbReference type="NCBI Taxonomy" id="547442"/>
    <lineage>
        <taxon>Eukaryota</taxon>
        <taxon>Viridiplantae</taxon>
        <taxon>Streptophyta</taxon>
        <taxon>Embryophyta</taxon>
        <taxon>Tracheophyta</taxon>
        <taxon>Spermatophyta</taxon>
        <taxon>Magnoliopsida</taxon>
        <taxon>Liliopsida</taxon>
        <taxon>Poales</taxon>
        <taxon>Poaceae</taxon>
        <taxon>PACMAD clade</taxon>
        <taxon>Panicoideae</taxon>
        <taxon>Andropogonodae</taxon>
        <taxon>Paspaleae</taxon>
        <taxon>Paspalinae</taxon>
        <taxon>Paspalum</taxon>
    </lineage>
</organism>
<dbReference type="Pfam" id="PF14291">
    <property type="entry name" value="DUF4371"/>
    <property type="match status" value="1"/>
</dbReference>
<dbReference type="AlphaFoldDB" id="A0AAQ3PPR9"/>
<protein>
    <recommendedName>
        <fullName evidence="1">DUF4371 domain-containing protein</fullName>
    </recommendedName>
</protein>
<evidence type="ECO:0000313" key="3">
    <source>
        <dbReference type="Proteomes" id="UP001341281"/>
    </source>
</evidence>